<organism evidence="2 3">
    <name type="scientific">Ectobacillus funiculus</name>
    <dbReference type="NCBI Taxonomy" id="137993"/>
    <lineage>
        <taxon>Bacteria</taxon>
        <taxon>Bacillati</taxon>
        <taxon>Bacillota</taxon>
        <taxon>Bacilli</taxon>
        <taxon>Bacillales</taxon>
        <taxon>Bacillaceae</taxon>
        <taxon>Ectobacillus</taxon>
    </lineage>
</organism>
<keyword evidence="3" id="KW-1185">Reference proteome</keyword>
<gene>
    <name evidence="2" type="ORF">ACFFMS_31065</name>
</gene>
<sequence length="186" mass="20396">MNKEQFLKQLEGNLKGISSEERQDILQDYEEYFAIGREEGKTEAEMTASLGSPSQIARELSASHHLEKVETSTTAGNIMRAVWAVIGLGFFNFVIVMGPFIALVGVMFSGWAVGAAFVLSPLLVLVNAVITPETFEFFDLFVSFALCGIGLFIAIGMFFATKAVTSGFVRYLKFNMALVKGGLKRE</sequence>
<evidence type="ECO:0000313" key="2">
    <source>
        <dbReference type="EMBL" id="MFB9762667.1"/>
    </source>
</evidence>
<evidence type="ECO:0000313" key="3">
    <source>
        <dbReference type="Proteomes" id="UP001589609"/>
    </source>
</evidence>
<accession>A0ABV5WQG9</accession>
<name>A0ABV5WQG9_9BACI</name>
<feature type="transmembrane region" description="Helical" evidence="1">
    <location>
        <begin position="81"/>
        <end position="102"/>
    </location>
</feature>
<reference evidence="2 3" key="1">
    <citation type="submission" date="2024-09" db="EMBL/GenBank/DDBJ databases">
        <authorList>
            <person name="Sun Q."/>
            <person name="Mori K."/>
        </authorList>
    </citation>
    <scope>NUCLEOTIDE SEQUENCE [LARGE SCALE GENOMIC DNA]</scope>
    <source>
        <strain evidence="2 3">JCM 11201</strain>
    </source>
</reference>
<comment type="caution">
    <text evidence="2">The sequence shown here is derived from an EMBL/GenBank/DDBJ whole genome shotgun (WGS) entry which is preliminary data.</text>
</comment>
<dbReference type="Proteomes" id="UP001589609">
    <property type="component" value="Unassembled WGS sequence"/>
</dbReference>
<proteinExistence type="predicted"/>
<keyword evidence="1" id="KW-0472">Membrane</keyword>
<keyword evidence="1" id="KW-0812">Transmembrane</keyword>
<dbReference type="EMBL" id="JBHMAF010000200">
    <property type="protein sequence ID" value="MFB9762667.1"/>
    <property type="molecule type" value="Genomic_DNA"/>
</dbReference>
<evidence type="ECO:0000256" key="1">
    <source>
        <dbReference type="SAM" id="Phobius"/>
    </source>
</evidence>
<protein>
    <submittedName>
        <fullName evidence="2">DUF1700 domain-containing protein</fullName>
    </submittedName>
</protein>
<keyword evidence="1" id="KW-1133">Transmembrane helix</keyword>
<feature type="transmembrane region" description="Helical" evidence="1">
    <location>
        <begin position="137"/>
        <end position="160"/>
    </location>
</feature>
<dbReference type="Pfam" id="PF22564">
    <property type="entry name" value="HAAS"/>
    <property type="match status" value="1"/>
</dbReference>
<feature type="transmembrane region" description="Helical" evidence="1">
    <location>
        <begin position="108"/>
        <end position="130"/>
    </location>
</feature>
<dbReference type="RefSeq" id="WP_379952547.1">
    <property type="nucleotide sequence ID" value="NZ_JBHMAF010000200.1"/>
</dbReference>